<keyword evidence="10" id="KW-0067">ATP-binding</keyword>
<dbReference type="Gene3D" id="6.10.340.10">
    <property type="match status" value="1"/>
</dbReference>
<dbReference type="AlphaFoldDB" id="A0A174NBE4"/>
<dbReference type="EMBL" id="CYZU01000108">
    <property type="protein sequence ID" value="CUP43289.1"/>
    <property type="molecule type" value="Genomic_DNA"/>
</dbReference>
<dbReference type="InterPro" id="IPR003594">
    <property type="entry name" value="HATPase_dom"/>
</dbReference>
<evidence type="ECO:0000256" key="1">
    <source>
        <dbReference type="ARBA" id="ARBA00000085"/>
    </source>
</evidence>
<dbReference type="Gene3D" id="3.30.565.10">
    <property type="entry name" value="Histidine kinase-like ATPase, C-terminal domain"/>
    <property type="match status" value="1"/>
</dbReference>
<dbReference type="PROSITE" id="PS50885">
    <property type="entry name" value="HAMP"/>
    <property type="match status" value="1"/>
</dbReference>
<dbReference type="OrthoDB" id="9809348at2"/>
<evidence type="ECO:0000256" key="10">
    <source>
        <dbReference type="ARBA" id="ARBA00022840"/>
    </source>
</evidence>
<organism evidence="17 18">
    <name type="scientific">Faecalicatena contorta</name>
    <dbReference type="NCBI Taxonomy" id="39482"/>
    <lineage>
        <taxon>Bacteria</taxon>
        <taxon>Bacillati</taxon>
        <taxon>Bacillota</taxon>
        <taxon>Clostridia</taxon>
        <taxon>Lachnospirales</taxon>
        <taxon>Lachnospiraceae</taxon>
        <taxon>Faecalicatena</taxon>
    </lineage>
</organism>
<dbReference type="InterPro" id="IPR036890">
    <property type="entry name" value="HATPase_C_sf"/>
</dbReference>
<sequence length="563" mass="64728">MKRRFKSIKNRIMVFFIGVAVFQIAAMALFAVFHLRPSLTKMYEEHLEKFTESAFWEVTSAKMKIENYTVNMIGDSDIQEFLESADNSSRNYVPSMTAEMRNRILSYTDYDSAIRSIYLIDNLGRMYSNLSHKAISGYLESKEELRERSDASAVWFTDFDDSSIVVYRIVNNNTTDLKRKIGAICMVIDKSLFVDRIQQLLLEDTQNYCLESADGNFRISSAADRGTFSAEKYIISSQDNRIWRLETWINKDEAYASIYLIFKILALELMVLLVISVCMVIYLSGRITRPISDIRSAMKQIGKGNMEAEVPVSGEDEIGQLAATMNRMSKKIGELVERIRREETNQRLLELKAMQYQINPHFLYNTLDSISMFARKNHDEQCEELVIALSDFFRISLSHGQEFVTLEKEVEYAECYLEIQNIRFPEQITWDVTVEEGLKEIKIMKFILQPLVENSIYHGIRDAGRKGHIQISAYRDAGGLVLCVRDDGIGMLPQELTELMADLESEEIREKDIHEGGFGLKNVHQRLKLMYGEKSGLQIQSEWEEGTCITIYIPSKSGISGEL</sequence>
<dbReference type="Pfam" id="PF06580">
    <property type="entry name" value="His_kinase"/>
    <property type="match status" value="1"/>
</dbReference>
<dbReference type="GO" id="GO:0000155">
    <property type="term" value="F:phosphorelay sensor kinase activity"/>
    <property type="evidence" value="ECO:0007669"/>
    <property type="project" value="InterPro"/>
</dbReference>
<protein>
    <recommendedName>
        <fullName evidence="3">histidine kinase</fullName>
        <ecNumber evidence="3">2.7.13.3</ecNumber>
    </recommendedName>
</protein>
<evidence type="ECO:0000256" key="6">
    <source>
        <dbReference type="ARBA" id="ARBA00022679"/>
    </source>
</evidence>
<evidence type="ECO:0000256" key="9">
    <source>
        <dbReference type="ARBA" id="ARBA00022777"/>
    </source>
</evidence>
<dbReference type="PANTHER" id="PTHR34220">
    <property type="entry name" value="SENSOR HISTIDINE KINASE YPDA"/>
    <property type="match status" value="1"/>
</dbReference>
<dbReference type="PROSITE" id="PS50109">
    <property type="entry name" value="HIS_KIN"/>
    <property type="match status" value="1"/>
</dbReference>
<dbReference type="InterPro" id="IPR050640">
    <property type="entry name" value="Bact_2-comp_sensor_kinase"/>
</dbReference>
<dbReference type="PANTHER" id="PTHR34220:SF11">
    <property type="entry name" value="SENSOR PROTEIN KINASE HPTS"/>
    <property type="match status" value="1"/>
</dbReference>
<evidence type="ECO:0000313" key="18">
    <source>
        <dbReference type="Proteomes" id="UP000095544"/>
    </source>
</evidence>
<proteinExistence type="predicted"/>
<dbReference type="Pfam" id="PF02518">
    <property type="entry name" value="HATPase_c"/>
    <property type="match status" value="1"/>
</dbReference>
<keyword evidence="6 17" id="KW-0808">Transferase</keyword>
<keyword evidence="13 14" id="KW-0472">Membrane</keyword>
<dbReference type="SUPFAM" id="SSF55874">
    <property type="entry name" value="ATPase domain of HSP90 chaperone/DNA topoisomerase II/histidine kinase"/>
    <property type="match status" value="1"/>
</dbReference>
<dbReference type="GO" id="GO:0005524">
    <property type="term" value="F:ATP binding"/>
    <property type="evidence" value="ECO:0007669"/>
    <property type="project" value="UniProtKB-KW"/>
</dbReference>
<evidence type="ECO:0000256" key="5">
    <source>
        <dbReference type="ARBA" id="ARBA00022553"/>
    </source>
</evidence>
<evidence type="ECO:0000256" key="12">
    <source>
        <dbReference type="ARBA" id="ARBA00023012"/>
    </source>
</evidence>
<keyword evidence="11 14" id="KW-1133">Transmembrane helix</keyword>
<keyword evidence="4" id="KW-1003">Cell membrane</keyword>
<evidence type="ECO:0000313" key="17">
    <source>
        <dbReference type="EMBL" id="CUP43289.1"/>
    </source>
</evidence>
<keyword evidence="5" id="KW-0597">Phosphoprotein</keyword>
<dbReference type="InterPro" id="IPR003660">
    <property type="entry name" value="HAMP_dom"/>
</dbReference>
<comment type="catalytic activity">
    <reaction evidence="1">
        <text>ATP + protein L-histidine = ADP + protein N-phospho-L-histidine.</text>
        <dbReference type="EC" id="2.7.13.3"/>
    </reaction>
</comment>
<dbReference type="SMART" id="SM00304">
    <property type="entry name" value="HAMP"/>
    <property type="match status" value="1"/>
</dbReference>
<evidence type="ECO:0000256" key="11">
    <source>
        <dbReference type="ARBA" id="ARBA00022989"/>
    </source>
</evidence>
<evidence type="ECO:0000256" key="13">
    <source>
        <dbReference type="ARBA" id="ARBA00023136"/>
    </source>
</evidence>
<evidence type="ECO:0000259" key="16">
    <source>
        <dbReference type="PROSITE" id="PS50885"/>
    </source>
</evidence>
<dbReference type="InterPro" id="IPR010559">
    <property type="entry name" value="Sig_transdc_His_kin_internal"/>
</dbReference>
<evidence type="ECO:0000256" key="7">
    <source>
        <dbReference type="ARBA" id="ARBA00022692"/>
    </source>
</evidence>
<dbReference type="RefSeq" id="WP_055155390.1">
    <property type="nucleotide sequence ID" value="NZ_CYZU01000108.1"/>
</dbReference>
<reference evidence="17 18" key="1">
    <citation type="submission" date="2015-09" db="EMBL/GenBank/DDBJ databases">
        <authorList>
            <consortium name="Pathogen Informatics"/>
        </authorList>
    </citation>
    <scope>NUCLEOTIDE SEQUENCE [LARGE SCALE GENOMIC DNA]</scope>
    <source>
        <strain evidence="17 18">2789STDY5834876</strain>
    </source>
</reference>
<dbReference type="InterPro" id="IPR005467">
    <property type="entry name" value="His_kinase_dom"/>
</dbReference>
<dbReference type="Pfam" id="PF00672">
    <property type="entry name" value="HAMP"/>
    <property type="match status" value="1"/>
</dbReference>
<dbReference type="CDD" id="cd06225">
    <property type="entry name" value="HAMP"/>
    <property type="match status" value="1"/>
</dbReference>
<dbReference type="STRING" id="39482.ERS852491_05135"/>
<feature type="transmembrane region" description="Helical" evidence="14">
    <location>
        <begin position="12"/>
        <end position="33"/>
    </location>
</feature>
<gene>
    <name evidence="17" type="primary">yehU_19</name>
    <name evidence="17" type="ORF">ERS852491_05135</name>
</gene>
<evidence type="ECO:0000256" key="4">
    <source>
        <dbReference type="ARBA" id="ARBA00022475"/>
    </source>
</evidence>
<dbReference type="EC" id="2.7.13.3" evidence="3"/>
<evidence type="ECO:0000256" key="2">
    <source>
        <dbReference type="ARBA" id="ARBA00004651"/>
    </source>
</evidence>
<comment type="subcellular location">
    <subcellularLocation>
        <location evidence="2">Cell membrane</location>
        <topology evidence="2">Multi-pass membrane protein</topology>
    </subcellularLocation>
</comment>
<evidence type="ECO:0000256" key="14">
    <source>
        <dbReference type="SAM" id="Phobius"/>
    </source>
</evidence>
<feature type="domain" description="HAMP" evidence="16">
    <location>
        <begin position="285"/>
        <end position="337"/>
    </location>
</feature>
<evidence type="ECO:0000259" key="15">
    <source>
        <dbReference type="PROSITE" id="PS50109"/>
    </source>
</evidence>
<dbReference type="Proteomes" id="UP000095544">
    <property type="component" value="Unassembled WGS sequence"/>
</dbReference>
<dbReference type="SUPFAM" id="SSF158472">
    <property type="entry name" value="HAMP domain-like"/>
    <property type="match status" value="1"/>
</dbReference>
<evidence type="ECO:0000256" key="3">
    <source>
        <dbReference type="ARBA" id="ARBA00012438"/>
    </source>
</evidence>
<evidence type="ECO:0000256" key="8">
    <source>
        <dbReference type="ARBA" id="ARBA00022741"/>
    </source>
</evidence>
<keyword evidence="12" id="KW-0902">Two-component regulatory system</keyword>
<dbReference type="GO" id="GO:0005886">
    <property type="term" value="C:plasma membrane"/>
    <property type="evidence" value="ECO:0007669"/>
    <property type="project" value="UniProtKB-SubCell"/>
</dbReference>
<dbReference type="SMART" id="SM00387">
    <property type="entry name" value="HATPase_c"/>
    <property type="match status" value="1"/>
</dbReference>
<name>A0A174NBE4_9FIRM</name>
<accession>A0A174NBE4</accession>
<keyword evidence="9 17" id="KW-0418">Kinase</keyword>
<feature type="transmembrane region" description="Helical" evidence="14">
    <location>
        <begin position="258"/>
        <end position="283"/>
    </location>
</feature>
<feature type="domain" description="Histidine kinase" evidence="15">
    <location>
        <begin position="447"/>
        <end position="557"/>
    </location>
</feature>
<keyword evidence="7 14" id="KW-0812">Transmembrane</keyword>
<keyword evidence="8" id="KW-0547">Nucleotide-binding</keyword>